<dbReference type="InterPro" id="IPR029437">
    <property type="entry name" value="HPS3_N"/>
</dbReference>
<evidence type="ECO:0000313" key="4">
    <source>
        <dbReference type="EMBL" id="CAH0391907.1"/>
    </source>
</evidence>
<gene>
    <name evidence="4" type="ORF">BEMITA_LOCUS10482</name>
</gene>
<accession>A0A9P0F848</accession>
<evidence type="ECO:0000256" key="1">
    <source>
        <dbReference type="SAM" id="MobiDB-lite"/>
    </source>
</evidence>
<reference evidence="4" key="1">
    <citation type="submission" date="2021-12" db="EMBL/GenBank/DDBJ databases">
        <authorList>
            <person name="King R."/>
        </authorList>
    </citation>
    <scope>NUCLEOTIDE SEQUENCE</scope>
</reference>
<dbReference type="GO" id="GO:0005737">
    <property type="term" value="C:cytoplasm"/>
    <property type="evidence" value="ECO:0007669"/>
    <property type="project" value="TreeGrafter"/>
</dbReference>
<evidence type="ECO:0000259" key="3">
    <source>
        <dbReference type="Pfam" id="PF14763"/>
    </source>
</evidence>
<dbReference type="EMBL" id="OU963867">
    <property type="protein sequence ID" value="CAH0391907.1"/>
    <property type="molecule type" value="Genomic_DNA"/>
</dbReference>
<proteinExistence type="predicted"/>
<evidence type="ECO:0000313" key="5">
    <source>
        <dbReference type="Proteomes" id="UP001152759"/>
    </source>
</evidence>
<evidence type="ECO:0000259" key="2">
    <source>
        <dbReference type="Pfam" id="PF14761"/>
    </source>
</evidence>
<keyword evidence="5" id="KW-1185">Reference proteome</keyword>
<dbReference type="Proteomes" id="UP001152759">
    <property type="component" value="Chromosome 6"/>
</dbReference>
<dbReference type="InterPro" id="IPR017216">
    <property type="entry name" value="HPS3"/>
</dbReference>
<feature type="domain" description="BLOC-2 complex member HPS3 C-terminal" evidence="3">
    <location>
        <begin position="544"/>
        <end position="1063"/>
    </location>
</feature>
<dbReference type="PANTHER" id="PTHR28633:SF1">
    <property type="entry name" value="BLOC-2 COMPLEX MEMBER HPS3"/>
    <property type="match status" value="1"/>
</dbReference>
<dbReference type="KEGG" id="btab:109042411"/>
<feature type="compositionally biased region" description="Polar residues" evidence="1">
    <location>
        <begin position="244"/>
        <end position="254"/>
    </location>
</feature>
<dbReference type="Pfam" id="PF14761">
    <property type="entry name" value="HPS3_N"/>
    <property type="match status" value="1"/>
</dbReference>
<dbReference type="Pfam" id="PF14763">
    <property type="entry name" value="HPS3_C"/>
    <property type="match status" value="1"/>
</dbReference>
<evidence type="ECO:0008006" key="6">
    <source>
        <dbReference type="Google" id="ProtNLM"/>
    </source>
</evidence>
<organism evidence="4 5">
    <name type="scientific">Bemisia tabaci</name>
    <name type="common">Sweetpotato whitefly</name>
    <name type="synonym">Aleurodes tabaci</name>
    <dbReference type="NCBI Taxonomy" id="7038"/>
    <lineage>
        <taxon>Eukaryota</taxon>
        <taxon>Metazoa</taxon>
        <taxon>Ecdysozoa</taxon>
        <taxon>Arthropoda</taxon>
        <taxon>Hexapoda</taxon>
        <taxon>Insecta</taxon>
        <taxon>Pterygota</taxon>
        <taxon>Neoptera</taxon>
        <taxon>Paraneoptera</taxon>
        <taxon>Hemiptera</taxon>
        <taxon>Sternorrhyncha</taxon>
        <taxon>Aleyrodoidea</taxon>
        <taxon>Aleyrodidae</taxon>
        <taxon>Aleyrodinae</taxon>
        <taxon>Bemisia</taxon>
    </lineage>
</organism>
<dbReference type="PANTHER" id="PTHR28633">
    <property type="entry name" value="HERMANSKY-PUDLAK SYNDROME 3 PROTEIN"/>
    <property type="match status" value="1"/>
</dbReference>
<feature type="domain" description="BLOC-2 complex member HPS3 N-terminal" evidence="2">
    <location>
        <begin position="4"/>
        <end position="241"/>
    </location>
</feature>
<dbReference type="AlphaFoldDB" id="A0A9P0F848"/>
<sequence length="1096" mass="122405">MVRVISAHHFDSQTIQTCEDASAVTIAPPSKLLVALLHHVVEVRDLSQSGEVLFTFPTIDQVDTIVHSRIGNYVATLERKKARYGSEGAYVRVYANWDCIGEKERADGNGQPIMARIAGKVTPTSSQIKRGSLEMIELPIKYSSINLLACCQSTGNLIIGSKKSITIFHVVFRTHDISRLKFLDFEPSSFNLELSFEPTSISLVEDIVAVLNSNSVHVFKITEGSDTSNSDVSKNLISKKKSMSLGSSEESVPSKSHADENSDDLSSSGAPSTLDLNVLINSVLNPQGPFEWEHVLHKNSFPVVVQFPSIPSAVGMSDSSNFKSSSFKSSHSVSKMPVTILKNTEEEGQISIENLLRLELLDMECVLDKLQCLILRPLYRTSGGEINAGSDVSYPQLRSEHYPQLVALNCLVCTHQEGFMYHFPALEGGLKFGEGKCISVYHFTSPVISVVLELNLLHALTETGLETYTLRTAHHALQVCMDVDYPPPTDPISLIGLRPFLGVVNLLLSETYLVIVASSHDTYDSPHLSSAWTLYSLQLPSTATLYTDIVALAVNHRFSGPSNYLQLLNEAHIILKAAVNIRTCHEYPQVDIEVELFKESCLMLADHLLSSDNLKDWQYATKLYNSAQVSPAQVIERIKKIEADAKDANMPISIEKGLTEYLKSSVGSWPDLSGDSPQVIAAILTDFLENSKQVHILPLLVLQHSFLREVSGEKIVNLIKELRNGIDDKNDTYHTISLALVVLYLQKGLVDEAMKNLKLCLSSREICTSLLLSNPFLLFERSKLNRVTNEKEFSSFSDLTVLLIDTDPVLFCETLLQLVERKFVDLQIVMKMFLSYLVTCTSVTQVKASQCLQYFLEYYFAKFKSTCDHDSGPVTKEALKILMRSYLSDLKLNSMDKFTDTRLSNIDNIFSDSLPPVLKMLPDSKSKFHDCPSLKKLQSLIVSGWLDKDALSELSVYVHDVLPDCLSLKILAEPENAIDLLFQLCPETLPQYAKDTFESENEWKNLVQKLYDAVNENRNTSGEDQEDKPVYLNLLKDILEHLASNLSMEEFCRILPPDFDSTFHEFIVRCQNICHANAVRALIITTSRNLLLSKGS</sequence>
<protein>
    <recommendedName>
        <fullName evidence="6">Hermansky-Pudlak syndrome 3 protein</fullName>
    </recommendedName>
</protein>
<dbReference type="InterPro" id="IPR029438">
    <property type="entry name" value="HPS3_C"/>
</dbReference>
<feature type="region of interest" description="Disordered" evidence="1">
    <location>
        <begin position="241"/>
        <end position="270"/>
    </location>
</feature>
<name>A0A9P0F848_BEMTA</name>